<dbReference type="InterPro" id="IPR032632">
    <property type="entry name" value="Peptidase_M16_M"/>
</dbReference>
<dbReference type="GO" id="GO:0004222">
    <property type="term" value="F:metalloendopeptidase activity"/>
    <property type="evidence" value="ECO:0007669"/>
    <property type="project" value="UniProtKB-EC"/>
</dbReference>
<evidence type="ECO:0000256" key="7">
    <source>
        <dbReference type="ARBA" id="ARBA00023049"/>
    </source>
</evidence>
<evidence type="ECO:0000256" key="4">
    <source>
        <dbReference type="ARBA" id="ARBA00022723"/>
    </source>
</evidence>
<evidence type="ECO:0000259" key="12">
    <source>
        <dbReference type="Pfam" id="PF22456"/>
    </source>
</evidence>
<dbReference type="GO" id="GO:0043171">
    <property type="term" value="P:peptide catabolic process"/>
    <property type="evidence" value="ECO:0007669"/>
    <property type="project" value="TreeGrafter"/>
</dbReference>
<keyword evidence="7 13" id="KW-0482">Metalloprotease</keyword>
<keyword evidence="4" id="KW-0479">Metal-binding</keyword>
<evidence type="ECO:0000313" key="14">
    <source>
        <dbReference type="Proteomes" id="UP000028838"/>
    </source>
</evidence>
<feature type="domain" description="Peptidase M16 C-terminal" evidence="10">
    <location>
        <begin position="256"/>
        <end position="424"/>
    </location>
</feature>
<feature type="compositionally biased region" description="Polar residues" evidence="8">
    <location>
        <begin position="978"/>
        <end position="997"/>
    </location>
</feature>
<keyword evidence="5 13" id="KW-0378">Hydrolase</keyword>
<evidence type="ECO:0000256" key="5">
    <source>
        <dbReference type="ARBA" id="ARBA00022801"/>
    </source>
</evidence>
<feature type="compositionally biased region" description="Polar residues" evidence="8">
    <location>
        <begin position="1042"/>
        <end position="1059"/>
    </location>
</feature>
<evidence type="ECO:0000313" key="13">
    <source>
        <dbReference type="EMBL" id="KFG54449.1"/>
    </source>
</evidence>
<dbReference type="SUPFAM" id="SSF63411">
    <property type="entry name" value="LuxS/MPP-like metallohydrolase"/>
    <property type="match status" value="4"/>
</dbReference>
<dbReference type="InterPro" id="IPR050626">
    <property type="entry name" value="Peptidase_M16"/>
</dbReference>
<feature type="region of interest" description="Disordered" evidence="8">
    <location>
        <begin position="55"/>
        <end position="75"/>
    </location>
</feature>
<gene>
    <name evidence="13" type="ORF">TGFOU_269885</name>
</gene>
<comment type="similarity">
    <text evidence="2">Belongs to the peptidase M16 family.</text>
</comment>
<dbReference type="InterPro" id="IPR054734">
    <property type="entry name" value="PqqF-like_C_4"/>
</dbReference>
<organism evidence="13 14">
    <name type="scientific">Toxoplasma gondii FOU</name>
    <dbReference type="NCBI Taxonomy" id="943167"/>
    <lineage>
        <taxon>Eukaryota</taxon>
        <taxon>Sar</taxon>
        <taxon>Alveolata</taxon>
        <taxon>Apicomplexa</taxon>
        <taxon>Conoidasida</taxon>
        <taxon>Coccidia</taxon>
        <taxon>Eucoccidiorida</taxon>
        <taxon>Eimeriorina</taxon>
        <taxon>Sarcocystidae</taxon>
        <taxon>Toxoplasma</taxon>
    </lineage>
</organism>
<evidence type="ECO:0000256" key="2">
    <source>
        <dbReference type="ARBA" id="ARBA00007261"/>
    </source>
</evidence>
<dbReference type="PANTHER" id="PTHR43690">
    <property type="entry name" value="NARDILYSIN"/>
    <property type="match status" value="1"/>
</dbReference>
<feature type="region of interest" description="Disordered" evidence="8">
    <location>
        <begin position="961"/>
        <end position="1204"/>
    </location>
</feature>
<dbReference type="GO" id="GO:0051603">
    <property type="term" value="P:proteolysis involved in protein catabolic process"/>
    <property type="evidence" value="ECO:0007669"/>
    <property type="project" value="TreeGrafter"/>
</dbReference>
<comment type="cofactor">
    <cofactor evidence="1">
        <name>Zn(2+)</name>
        <dbReference type="ChEBI" id="CHEBI:29105"/>
    </cofactor>
</comment>
<accession>A0A086LCT1</accession>
<proteinExistence type="inferred from homology"/>
<evidence type="ECO:0000256" key="6">
    <source>
        <dbReference type="ARBA" id="ARBA00022833"/>
    </source>
</evidence>
<evidence type="ECO:0000256" key="1">
    <source>
        <dbReference type="ARBA" id="ARBA00001947"/>
    </source>
</evidence>
<dbReference type="PANTHER" id="PTHR43690:SF18">
    <property type="entry name" value="INSULIN-DEGRADING ENZYME-RELATED"/>
    <property type="match status" value="1"/>
</dbReference>
<dbReference type="InterPro" id="IPR011249">
    <property type="entry name" value="Metalloenz_LuxS/M16"/>
</dbReference>
<dbReference type="VEuPathDB" id="ToxoDB:TGFOU_269885"/>
<feature type="compositionally biased region" description="Polar residues" evidence="8">
    <location>
        <begin position="1075"/>
        <end position="1091"/>
    </location>
</feature>
<dbReference type="Gene3D" id="3.30.830.10">
    <property type="entry name" value="Metalloenzyme, LuxS/M16 peptidase-like"/>
    <property type="match status" value="4"/>
</dbReference>
<feature type="compositionally biased region" description="Low complexity" evidence="8">
    <location>
        <begin position="961"/>
        <end position="977"/>
    </location>
</feature>
<dbReference type="EC" id="3.4.24.56" evidence="13"/>
<dbReference type="InterPro" id="IPR007863">
    <property type="entry name" value="Peptidase_M16_C"/>
</dbReference>
<keyword evidence="3 13" id="KW-0645">Protease</keyword>
<name>A0A086LCT1_TOXGO</name>
<dbReference type="SUPFAM" id="SSF58113">
    <property type="entry name" value="Apolipoprotein A-I"/>
    <property type="match status" value="1"/>
</dbReference>
<dbReference type="Pfam" id="PF00675">
    <property type="entry name" value="Peptidase_M16"/>
    <property type="match status" value="1"/>
</dbReference>
<dbReference type="InterPro" id="IPR011765">
    <property type="entry name" value="Pept_M16_N"/>
</dbReference>
<evidence type="ECO:0000256" key="8">
    <source>
        <dbReference type="SAM" id="MobiDB-lite"/>
    </source>
</evidence>
<sequence length="1678" mass="185612">MKQGTTRPRVGLTGAVLLLVVWTVAILIDCSSGSRVLFDRRPILARLRRATSFVDSTSGQNASPRPTKTDKIRKPRNDSRNYRYIELPNELRALLVSDPECDEAAASMRVGVGSMSDPPKIPGLAHFTEHMLFQGSKRFPGTHDFFDFVHNHGGYTNAFTSKFSTVFSFSIGPGFLEPGLDRLADLFSAPLLKSENLLKEVNAVHSEYIIDLTDDGRRKHHLIRQTAKGGPFSNFTVGNLESLMERTKQQGIDPVKAMREFHNKWYSSNLMTLAVVGRESLDVLESHVRKHFGNVPNGRVTPPVFEECSEAFIPLDPNELGTETLVVPEADLHDATFVFYLPPQAKNWRSKPLQFISEMLEHEGPTSLSSKLKREGLITSLVTDYWSPELCTVLQVNVRLTEGGRSKESVYKIGHALFTFLRNLGVSRPERWRVTEMAKIRQLGFTFADMPDPYALTVRAVEGLNYYTPEEVIAGDRLIYHFDPDIIQQYVQKFLVPDNVRLFIFDKKLAADVDREEYWFKIKHGVEPIMDSVFKKWKEITSAPANTVQSMMRMEGMALPAPNRFLPNNVAILPRPPGSGQGAEKSAFPEPLVFAGDHICANKCAVFHKQDTTFHSPKAVVELQIYYTGSHEDGVRERILTALYVQSLRFALRERFADTHRAGMSLGLGSGVAVGSTTLPTVKRQRVLTLSAAGFSDKLDYVLRAFAKSLAATEGASDEKPIPSPMELGVTMSHGVRHLMHSRVTAPSNVLASVQSSRVYTTAVRLPGGGRAARRTLTHDQITTMHRKPASMDVTLMRTPVSSLGIRIVGGRAEREATPVVAGGGKPLLEKRFFRLAFDQLRTDLRVATLNRTPLAQANDAVLELIMHPHVPVHKMYAALFEMEKNHPTLDAIFEEVADWGVKLWNEAAVEGLVQGNITSESATQLVGDVISLLPLKNIVAANTIAKPTISSFSSLRRASSVAPQSSSKQDSVPSSDMPTSTETLSMPSSAESQTPESTDRASFPMESTTGPAPYSVELSTGRTPYPDDLPTRSTPYPDDLPTSSTPYPDDLPTSSTPYSDDLPTRSTPAADDLPTSSTPYSDYLPTSSTPYPDDLPTSGTPYPDDLPTSGTPYPDDLPTRSTPAADDLPTSSTPYPDDLPTSGTPYPDDFPTSSTPYPDDLPTSSTPYPDDLPTRSTPAADDLPTSRTPYPDDLPIRSTPSPIVLSAGRAPSVVVSPIERTSSPALLPTERTPLTERIAQALRPVGEAAAVRRLLVLRRSSIHRMPYSPFQYSSTWFHPSSNSRRQMMLRMALRRQLGALTRQAQPDTEGKPSTVFVFRRLAPMPRRLNIEQGPSFLQRQGEYAASGSAPHSDCTNGACAKGACSGTGCQKTPVKPSGGPCKGDACTGSSCNSLECQRSSSSKSDHPCTGDECPVPCRGPGCSAPASHPSPCTEAECGKNSCPGCKQEEEKLVQLRSIRKNLNPNDKKNQAYLLIEVGALPNIHDRAVLYMVSRWMSQRFFNKLRTEQQLGYLTAMHSSRLEDRFYYRFFITSTYDPAEVADRIVEFINAERSKIPTQEEFATLKQAAIDVWKQKPKNIFEEFRKNRRQVVLGDRLFDINERMVAELERVTPEEIQSFKEKTMFNASWLLMEVYSQREKPQMLPQANGASGESKLDPWVDIDPELLSNITVPDMESD</sequence>
<feature type="compositionally biased region" description="Polar residues" evidence="8">
    <location>
        <begin position="1152"/>
        <end position="1168"/>
    </location>
</feature>
<dbReference type="Pfam" id="PF16187">
    <property type="entry name" value="Peptidase_M16_M"/>
    <property type="match status" value="1"/>
</dbReference>
<comment type="caution">
    <text evidence="13">The sequence shown here is derived from an EMBL/GenBank/DDBJ whole genome shotgun (WGS) entry which is preliminary data.</text>
</comment>
<dbReference type="GO" id="GO:0005739">
    <property type="term" value="C:mitochondrion"/>
    <property type="evidence" value="ECO:0007669"/>
    <property type="project" value="TreeGrafter"/>
</dbReference>
<dbReference type="GO" id="GO:0005829">
    <property type="term" value="C:cytosol"/>
    <property type="evidence" value="ECO:0007669"/>
    <property type="project" value="TreeGrafter"/>
</dbReference>
<evidence type="ECO:0000259" key="11">
    <source>
        <dbReference type="Pfam" id="PF16187"/>
    </source>
</evidence>
<dbReference type="Proteomes" id="UP000028838">
    <property type="component" value="Unassembled WGS sequence"/>
</dbReference>
<keyword evidence="6" id="KW-0862">Zinc</keyword>
<protein>
    <submittedName>
        <fullName evidence="13">Rhoptry metalloprotease toxolysin TLN1</fullName>
        <ecNumber evidence="13">3.4.24.56</ecNumber>
    </submittedName>
</protein>
<evidence type="ECO:0000259" key="9">
    <source>
        <dbReference type="Pfam" id="PF00675"/>
    </source>
</evidence>
<feature type="domain" description="Coenzyme PQQ synthesis protein F-like C-terminal lobe" evidence="12">
    <location>
        <begin position="1493"/>
        <end position="1585"/>
    </location>
</feature>
<evidence type="ECO:0000259" key="10">
    <source>
        <dbReference type="Pfam" id="PF05193"/>
    </source>
</evidence>
<feature type="domain" description="Peptidase M16 middle/third" evidence="11">
    <location>
        <begin position="445"/>
        <end position="712"/>
    </location>
</feature>
<feature type="compositionally biased region" description="Polar residues" evidence="8">
    <location>
        <begin position="55"/>
        <end position="66"/>
    </location>
</feature>
<dbReference type="OrthoDB" id="952271at2759"/>
<dbReference type="Pfam" id="PF05193">
    <property type="entry name" value="Peptidase_M16_C"/>
    <property type="match status" value="1"/>
</dbReference>
<dbReference type="GO" id="GO:0046872">
    <property type="term" value="F:metal ion binding"/>
    <property type="evidence" value="ECO:0007669"/>
    <property type="project" value="UniProtKB-KW"/>
</dbReference>
<dbReference type="FunFam" id="3.30.830.10:FF:000012">
    <property type="entry name" value="Protease 3"/>
    <property type="match status" value="1"/>
</dbReference>
<dbReference type="Pfam" id="PF22456">
    <property type="entry name" value="PqqF-like_C_4"/>
    <property type="match status" value="1"/>
</dbReference>
<dbReference type="EMBL" id="AEYH02000557">
    <property type="protein sequence ID" value="KFG54449.1"/>
    <property type="molecule type" value="Genomic_DNA"/>
</dbReference>
<reference evidence="13 14" key="1">
    <citation type="submission" date="2014-07" db="EMBL/GenBank/DDBJ databases">
        <authorList>
            <person name="Sibley D."/>
            <person name="Venepally P."/>
            <person name="Karamycheva S."/>
            <person name="Hadjithomas M."/>
            <person name="Khan A."/>
            <person name="Brunk B."/>
            <person name="Roos D."/>
            <person name="Caler E."/>
            <person name="Lorenzi H."/>
        </authorList>
    </citation>
    <scope>NUCLEOTIDE SEQUENCE [LARGE SCALE GENOMIC DNA]</scope>
    <source>
        <strain evidence="13 14">FOU</strain>
    </source>
</reference>
<feature type="domain" description="Peptidase M16 N-terminal" evidence="9">
    <location>
        <begin position="93"/>
        <end position="226"/>
    </location>
</feature>
<evidence type="ECO:0000256" key="3">
    <source>
        <dbReference type="ARBA" id="ARBA00022670"/>
    </source>
</evidence>